<dbReference type="Gene3D" id="3.40.50.850">
    <property type="entry name" value="Isochorismatase-like"/>
    <property type="match status" value="1"/>
</dbReference>
<organism evidence="9 10">
    <name type="scientific">Actinacidiphila yanglinensis</name>
    <dbReference type="NCBI Taxonomy" id="310779"/>
    <lineage>
        <taxon>Bacteria</taxon>
        <taxon>Bacillati</taxon>
        <taxon>Actinomycetota</taxon>
        <taxon>Actinomycetes</taxon>
        <taxon>Kitasatosporales</taxon>
        <taxon>Streptomycetaceae</taxon>
        <taxon>Actinacidiphila</taxon>
    </lineage>
</organism>
<feature type="transmembrane region" description="Helical" evidence="7">
    <location>
        <begin position="306"/>
        <end position="328"/>
    </location>
</feature>
<evidence type="ECO:0000313" key="9">
    <source>
        <dbReference type="EMBL" id="SEG94987.1"/>
    </source>
</evidence>
<dbReference type="InterPro" id="IPR011701">
    <property type="entry name" value="MFS"/>
</dbReference>
<feature type="transmembrane region" description="Helical" evidence="7">
    <location>
        <begin position="242"/>
        <end position="261"/>
    </location>
</feature>
<dbReference type="SUPFAM" id="SSF52499">
    <property type="entry name" value="Isochorismatase-like hydrolases"/>
    <property type="match status" value="1"/>
</dbReference>
<evidence type="ECO:0000313" key="10">
    <source>
        <dbReference type="Proteomes" id="UP000236754"/>
    </source>
</evidence>
<keyword evidence="2" id="KW-0813">Transport</keyword>
<accession>A0A1H6EB56</accession>
<dbReference type="OrthoDB" id="3281800at2"/>
<keyword evidence="3 7" id="KW-0812">Transmembrane</keyword>
<dbReference type="AlphaFoldDB" id="A0A1H6EB56"/>
<dbReference type="GO" id="GO:0005886">
    <property type="term" value="C:plasma membrane"/>
    <property type="evidence" value="ECO:0007669"/>
    <property type="project" value="UniProtKB-SubCell"/>
</dbReference>
<feature type="transmembrane region" description="Helical" evidence="7">
    <location>
        <begin position="366"/>
        <end position="384"/>
    </location>
</feature>
<dbReference type="Pfam" id="PF07690">
    <property type="entry name" value="MFS_1"/>
    <property type="match status" value="1"/>
</dbReference>
<dbReference type="Proteomes" id="UP000236754">
    <property type="component" value="Unassembled WGS sequence"/>
</dbReference>
<feature type="compositionally biased region" description="Basic and acidic residues" evidence="6">
    <location>
        <begin position="9"/>
        <end position="24"/>
    </location>
</feature>
<keyword evidence="5 7" id="KW-0472">Membrane</keyword>
<dbReference type="InterPro" id="IPR020846">
    <property type="entry name" value="MFS_dom"/>
</dbReference>
<dbReference type="CDD" id="cd17321">
    <property type="entry name" value="MFS_MMR_MDR_like"/>
    <property type="match status" value="1"/>
</dbReference>
<feature type="transmembrane region" description="Helical" evidence="7">
    <location>
        <begin position="109"/>
        <end position="128"/>
    </location>
</feature>
<comment type="subcellular location">
    <subcellularLocation>
        <location evidence="1">Cell inner membrane</location>
        <topology evidence="1">Multi-pass membrane protein</topology>
    </subcellularLocation>
</comment>
<dbReference type="EMBL" id="FNVU01000031">
    <property type="protein sequence ID" value="SEG94987.1"/>
    <property type="molecule type" value="Genomic_DNA"/>
</dbReference>
<feature type="transmembrane region" description="Helical" evidence="7">
    <location>
        <begin position="267"/>
        <end position="285"/>
    </location>
</feature>
<gene>
    <name evidence="9" type="ORF">SAMN05216223_13190</name>
</gene>
<feature type="transmembrane region" description="Helical" evidence="7">
    <location>
        <begin position="134"/>
        <end position="155"/>
    </location>
</feature>
<dbReference type="Gene3D" id="1.20.1720.10">
    <property type="entry name" value="Multidrug resistance protein D"/>
    <property type="match status" value="1"/>
</dbReference>
<evidence type="ECO:0000259" key="8">
    <source>
        <dbReference type="PROSITE" id="PS50850"/>
    </source>
</evidence>
<evidence type="ECO:0000256" key="3">
    <source>
        <dbReference type="ARBA" id="ARBA00022692"/>
    </source>
</evidence>
<dbReference type="PROSITE" id="PS50850">
    <property type="entry name" value="MFS"/>
    <property type="match status" value="1"/>
</dbReference>
<keyword evidence="10" id="KW-1185">Reference proteome</keyword>
<feature type="transmembrane region" description="Helical" evidence="7">
    <location>
        <begin position="203"/>
        <end position="222"/>
    </location>
</feature>
<evidence type="ECO:0000256" key="5">
    <source>
        <dbReference type="ARBA" id="ARBA00023136"/>
    </source>
</evidence>
<dbReference type="CDD" id="cd00431">
    <property type="entry name" value="cysteine_hydrolases"/>
    <property type="match status" value="1"/>
</dbReference>
<dbReference type="InterPro" id="IPR036380">
    <property type="entry name" value="Isochorismatase-like_sf"/>
</dbReference>
<feature type="transmembrane region" description="Helical" evidence="7">
    <location>
        <begin position="175"/>
        <end position="197"/>
    </location>
</feature>
<feature type="domain" description="Major facilitator superfamily (MFS) profile" evidence="8">
    <location>
        <begin position="43"/>
        <end position="488"/>
    </location>
</feature>
<evidence type="ECO:0000256" key="2">
    <source>
        <dbReference type="ARBA" id="ARBA00022448"/>
    </source>
</evidence>
<proteinExistence type="predicted"/>
<dbReference type="InterPro" id="IPR036259">
    <property type="entry name" value="MFS_trans_sf"/>
</dbReference>
<feature type="region of interest" description="Disordered" evidence="6">
    <location>
        <begin position="1"/>
        <end position="34"/>
    </location>
</feature>
<feature type="transmembrane region" description="Helical" evidence="7">
    <location>
        <begin position="430"/>
        <end position="450"/>
    </location>
</feature>
<sequence length="697" mass="73071">MGSTSRTGARSDGRIPDGDVRASTDADTPDAESWRRRPFGPRFVAPLLMGATLNPVNSSVIATALVAIAASVGVSVSQTAILISCLYLTSAIAQPTAGRLSEEFGPRRVFLVGIVVVFLGGMLGGVATDLRVLVVARVLIGLGTSAGYPSAMLLIRRRATAIGLNVPPSKVLGSLAIAGAVTVAVGPAIGGMLVGWFGWRAAFLVNVPFTILTFAMALAWIAKDSDVIRGRAPREVLARIDAPGIVGFGATMTSLLVFLLSLPDPQWGALALTVVFAAALVRWSLRATNPFLDVRLLASNGALTRTYLRSGLSLLGVYTMLYGLTQWLEAAHGLSAYAAGLALLPMGLLSAVAARLVTNRVSVRTPLIAAAVLLVLGSTAALFLTSSTPVIAVIGVTAVFGIMSGISNLSNQTALYREAPPEKLGTASGLLRTFGYVGSIASATLTGIAFRSHVSDSGLHHVSLILIAIGAVVLLMTVFDRRLKPASDEIPSPRKESIPMPVSSAAPTIVPSRTALLLMDYQGVVLDAIPDAEPVLDHARQALGWARDNEVQVVYVRVAFTPQDFAQVPAHNKAFAAVADNGFLLDGSPETEVHGSLDVHDDDIVVRKTRFGAFSSTDLHGELHAKGVDTLIVAGISTSGVVLSTLRDAADQDYRLFVLADATSDPDPEVHRILIDKVFPHQADILNTGDLKTLCAA</sequence>
<feature type="transmembrane region" description="Helical" evidence="7">
    <location>
        <begin position="60"/>
        <end position="88"/>
    </location>
</feature>
<dbReference type="InterPro" id="IPR000868">
    <property type="entry name" value="Isochorismatase-like_dom"/>
</dbReference>
<evidence type="ECO:0000256" key="4">
    <source>
        <dbReference type="ARBA" id="ARBA00022989"/>
    </source>
</evidence>
<name>A0A1H6EB56_9ACTN</name>
<dbReference type="Gene3D" id="1.20.1250.20">
    <property type="entry name" value="MFS general substrate transporter like domains"/>
    <property type="match status" value="1"/>
</dbReference>
<dbReference type="SUPFAM" id="SSF103473">
    <property type="entry name" value="MFS general substrate transporter"/>
    <property type="match status" value="1"/>
</dbReference>
<feature type="transmembrane region" description="Helical" evidence="7">
    <location>
        <begin position="390"/>
        <end position="409"/>
    </location>
</feature>
<dbReference type="GO" id="GO:0022857">
    <property type="term" value="F:transmembrane transporter activity"/>
    <property type="evidence" value="ECO:0007669"/>
    <property type="project" value="InterPro"/>
</dbReference>
<feature type="transmembrane region" description="Helical" evidence="7">
    <location>
        <begin position="462"/>
        <end position="479"/>
    </location>
</feature>
<feature type="transmembrane region" description="Helical" evidence="7">
    <location>
        <begin position="334"/>
        <end position="354"/>
    </location>
</feature>
<evidence type="ECO:0000256" key="6">
    <source>
        <dbReference type="SAM" id="MobiDB-lite"/>
    </source>
</evidence>
<keyword evidence="4 7" id="KW-1133">Transmembrane helix</keyword>
<dbReference type="RefSeq" id="WP_103890911.1">
    <property type="nucleotide sequence ID" value="NZ_FNVU01000031.1"/>
</dbReference>
<dbReference type="Pfam" id="PF00857">
    <property type="entry name" value="Isochorismatase"/>
    <property type="match status" value="1"/>
</dbReference>
<dbReference type="PANTHER" id="PTHR23501:SF191">
    <property type="entry name" value="VACUOLAR BASIC AMINO ACID TRANSPORTER 4"/>
    <property type="match status" value="1"/>
</dbReference>
<reference evidence="9 10" key="1">
    <citation type="submission" date="2016-10" db="EMBL/GenBank/DDBJ databases">
        <authorList>
            <person name="de Groot N.N."/>
        </authorList>
    </citation>
    <scope>NUCLEOTIDE SEQUENCE [LARGE SCALE GENOMIC DNA]</scope>
    <source>
        <strain evidence="9 10">CGMCC 4.2023</strain>
    </source>
</reference>
<evidence type="ECO:0000256" key="7">
    <source>
        <dbReference type="SAM" id="Phobius"/>
    </source>
</evidence>
<evidence type="ECO:0000256" key="1">
    <source>
        <dbReference type="ARBA" id="ARBA00004429"/>
    </source>
</evidence>
<protein>
    <submittedName>
        <fullName evidence="9">Nicotinamidase-related amidase</fullName>
    </submittedName>
</protein>
<dbReference type="PANTHER" id="PTHR23501">
    <property type="entry name" value="MAJOR FACILITATOR SUPERFAMILY"/>
    <property type="match status" value="1"/>
</dbReference>